<evidence type="ECO:0000313" key="2">
    <source>
        <dbReference type="EMBL" id="VAX26632.1"/>
    </source>
</evidence>
<feature type="transmembrane region" description="Helical" evidence="1">
    <location>
        <begin position="37"/>
        <end position="56"/>
    </location>
</feature>
<name>A0A3B1CEI8_9ZZZZ</name>
<reference evidence="2" key="1">
    <citation type="submission" date="2018-06" db="EMBL/GenBank/DDBJ databases">
        <authorList>
            <person name="Zhirakovskaya E."/>
        </authorList>
    </citation>
    <scope>NUCLEOTIDE SEQUENCE</scope>
</reference>
<keyword evidence="1" id="KW-0472">Membrane</keyword>
<feature type="transmembrane region" description="Helical" evidence="1">
    <location>
        <begin position="68"/>
        <end position="87"/>
    </location>
</feature>
<evidence type="ECO:0008006" key="3">
    <source>
        <dbReference type="Google" id="ProtNLM"/>
    </source>
</evidence>
<accession>A0A3B1CEI8</accession>
<feature type="transmembrane region" description="Helical" evidence="1">
    <location>
        <begin position="6"/>
        <end position="25"/>
    </location>
</feature>
<dbReference type="Pfam" id="PF26314">
    <property type="entry name" value="MptA_B_family"/>
    <property type="match status" value="1"/>
</dbReference>
<feature type="transmembrane region" description="Helical" evidence="1">
    <location>
        <begin position="348"/>
        <end position="366"/>
    </location>
</feature>
<dbReference type="EMBL" id="UOGG01000007">
    <property type="protein sequence ID" value="VAX26632.1"/>
    <property type="molecule type" value="Genomic_DNA"/>
</dbReference>
<feature type="transmembrane region" description="Helical" evidence="1">
    <location>
        <begin position="267"/>
        <end position="288"/>
    </location>
</feature>
<keyword evidence="1" id="KW-0812">Transmembrane</keyword>
<protein>
    <recommendedName>
        <fullName evidence="3">DUF2029 domain-containing protein</fullName>
    </recommendedName>
</protein>
<keyword evidence="1" id="KW-1133">Transmembrane helix</keyword>
<feature type="transmembrane region" description="Helical" evidence="1">
    <location>
        <begin position="308"/>
        <end position="327"/>
    </location>
</feature>
<feature type="transmembrane region" description="Helical" evidence="1">
    <location>
        <begin position="409"/>
        <end position="426"/>
    </location>
</feature>
<proteinExistence type="predicted"/>
<organism evidence="2">
    <name type="scientific">hydrothermal vent metagenome</name>
    <dbReference type="NCBI Taxonomy" id="652676"/>
    <lineage>
        <taxon>unclassified sequences</taxon>
        <taxon>metagenomes</taxon>
        <taxon>ecological metagenomes</taxon>
    </lineage>
</organism>
<feature type="transmembrane region" description="Helical" evidence="1">
    <location>
        <begin position="198"/>
        <end position="219"/>
    </location>
</feature>
<feature type="transmembrane region" description="Helical" evidence="1">
    <location>
        <begin position="446"/>
        <end position="463"/>
    </location>
</feature>
<evidence type="ECO:0000256" key="1">
    <source>
        <dbReference type="SAM" id="Phobius"/>
    </source>
</evidence>
<gene>
    <name evidence="2" type="ORF">MNBD_NITROSPINAE05-1293</name>
</gene>
<sequence length="507" mass="58894">MRSHRYLFSLGIASTVFYLALTAISRQFNWGGGYADRPILAFIAIYAVLFVLYALACKFVLQKPDSPNALWCIVLLGLIFRGVIFPAHQIQEDDVYRYLWDGKVFAHGINPYKYAPEETNNYLDFKIKDAKGFMAHYTEQEREELDLLNSLKWESEAALTTLERVNHAEVPTIYPPMAQFIFRGVATLKPDSIWAMRLAFLIFDLAALYFIVQILGTLGKNKNLCLIYFWSPLVIKETYNSTHLDILGITFLCAAIHYLIRHRHILANLLLVFSVLVKFYPVILLPFFLERAAQKNKLSNKPVWTTPFFLLLMFGVVTALCYLPFLSSGLKTFEGLKTFSIYWQSNDSLFSLLVYFFGDVLNLQAIEQTIFSNDLPTFLSKATVALVLSGTIATLLFRKSFLEKSNTQLLFYFFILMSMVFLLSPVQNPWYLSWVVPFLCLFPWRSWILLTGLMGLYYVDFYFDYQDIGRYSKWIPWFEYTPFYLLFVYELWKHRTKGNKTSPALSV</sequence>
<dbReference type="AlphaFoldDB" id="A0A3B1CEI8"/>
<feature type="transmembrane region" description="Helical" evidence="1">
    <location>
        <begin position="378"/>
        <end position="397"/>
    </location>
</feature>